<organism evidence="2 3">
    <name type="scientific">Dactylosporangium maewongense</name>
    <dbReference type="NCBI Taxonomy" id="634393"/>
    <lineage>
        <taxon>Bacteria</taxon>
        <taxon>Bacillati</taxon>
        <taxon>Actinomycetota</taxon>
        <taxon>Actinomycetes</taxon>
        <taxon>Micromonosporales</taxon>
        <taxon>Micromonosporaceae</taxon>
        <taxon>Dactylosporangium</taxon>
    </lineage>
</organism>
<proteinExistence type="predicted"/>
<accession>A0ABN2C948</accession>
<evidence type="ECO:0000256" key="1">
    <source>
        <dbReference type="SAM" id="MobiDB-lite"/>
    </source>
</evidence>
<name>A0ABN2C948_9ACTN</name>
<reference evidence="2 3" key="1">
    <citation type="journal article" date="2019" name="Int. J. Syst. Evol. Microbiol.">
        <title>The Global Catalogue of Microorganisms (GCM) 10K type strain sequencing project: providing services to taxonomists for standard genome sequencing and annotation.</title>
        <authorList>
            <consortium name="The Broad Institute Genomics Platform"/>
            <consortium name="The Broad Institute Genome Sequencing Center for Infectious Disease"/>
            <person name="Wu L."/>
            <person name="Ma J."/>
        </authorList>
    </citation>
    <scope>NUCLEOTIDE SEQUENCE [LARGE SCALE GENOMIC DNA]</scope>
    <source>
        <strain evidence="2 3">JCM 15933</strain>
    </source>
</reference>
<sequence length="316" mass="34102">MNSQRKPPTVVKALLCGRAPLGDERFAGTLRGWFETTLAGPAGSLWQRLIARPVQPGDATSWGGSPPSDVTGPPERYVGEPGETWAEYGFIPEGHEETVGVQPFTLAGWADCLDNVGVATGTAELSIFKLRRRAHFGAPGSPGVFVSAAVRTGGDGALWYRLTLRIPVDRAGTLLPVIRAAAQRGNPTYGEISYAARLRQSAREVALNQDGEAGLLSSERFARGYSWLTVIAQHLGERLGGVEALRYSGAFTEVQALPDGGFWLLATDRIADYGPDQAGRVFRALRPVLDLTKRPEAERYYDEPRLLASEDVGLPS</sequence>
<evidence type="ECO:0000313" key="2">
    <source>
        <dbReference type="EMBL" id="GAA1553570.1"/>
    </source>
</evidence>
<evidence type="ECO:0000313" key="3">
    <source>
        <dbReference type="Proteomes" id="UP001501470"/>
    </source>
</evidence>
<protein>
    <submittedName>
        <fullName evidence="2">Uncharacterized protein</fullName>
    </submittedName>
</protein>
<keyword evidence="3" id="KW-1185">Reference proteome</keyword>
<feature type="region of interest" description="Disordered" evidence="1">
    <location>
        <begin position="56"/>
        <end position="75"/>
    </location>
</feature>
<dbReference type="Proteomes" id="UP001501470">
    <property type="component" value="Unassembled WGS sequence"/>
</dbReference>
<dbReference type="EMBL" id="BAAAQD010000023">
    <property type="protein sequence ID" value="GAA1553570.1"/>
    <property type="molecule type" value="Genomic_DNA"/>
</dbReference>
<dbReference type="RefSeq" id="WP_344510018.1">
    <property type="nucleotide sequence ID" value="NZ_BAAAQD010000023.1"/>
</dbReference>
<gene>
    <name evidence="2" type="ORF">GCM10009827_087880</name>
</gene>
<comment type="caution">
    <text evidence="2">The sequence shown here is derived from an EMBL/GenBank/DDBJ whole genome shotgun (WGS) entry which is preliminary data.</text>
</comment>